<dbReference type="Gene3D" id="1.10.530.10">
    <property type="match status" value="1"/>
</dbReference>
<sequence length="374" mass="38106">MGMTFWRSHPNRVHVPRRGLAVGTTAAALGVLVLGGTVSSVAADPASTLATQSSVDLAGDQTVLAARAVADTVPAGDTPLVGFAPPADPAAVAGDGDAQFRLAADLPAGPLGIPGVVLKAYKLAATRVAAESPQCKLPWYLLAGIGRIESGHAGNGNVDAYGNTRTKIRGPVLDGSLAGNAVIHDSDGGRLDGDAGHDRAMGPMQFIPSTWAAWGGDGNGDGKADPDNVFDATYSAGRYLCAGFTDIMAGQNKVNAVLRYNHSMPYVNNVLGWAAAYAAGVMPTTPIPEMSAAPDDKDKKKDKDKKDGKKPDGTSTPSSPKSSTPPSKTSPAKPPQACLGVICLPPGIGPVPQPDPKPKKSSPAPTGTSKPANR</sequence>
<feature type="compositionally biased region" description="Low complexity" evidence="1">
    <location>
        <begin position="313"/>
        <end position="331"/>
    </location>
</feature>
<name>F1YFA9_9ACTN</name>
<feature type="compositionally biased region" description="Low complexity" evidence="1">
    <location>
        <begin position="361"/>
        <end position="374"/>
    </location>
</feature>
<dbReference type="EMBL" id="AEUD01000002">
    <property type="protein sequence ID" value="EGD56648.1"/>
    <property type="molecule type" value="Genomic_DNA"/>
</dbReference>
<comment type="caution">
    <text evidence="3">The sequence shown here is derived from an EMBL/GenBank/DDBJ whole genome shotgun (WGS) entry which is preliminary data.</text>
</comment>
<dbReference type="RefSeq" id="WP_009678032.1">
    <property type="nucleotide sequence ID" value="NZ_AEUD01000002.1"/>
</dbReference>
<protein>
    <submittedName>
        <fullName evidence="3">Membrane-bound lytic murein transglycosylase B-like protein</fullName>
    </submittedName>
</protein>
<dbReference type="GO" id="GO:0008933">
    <property type="term" value="F:peptidoglycan lytic transglycosylase activity"/>
    <property type="evidence" value="ECO:0007669"/>
    <property type="project" value="TreeGrafter"/>
</dbReference>
<gene>
    <name evidence="3" type="ORF">SCNU_03817</name>
</gene>
<dbReference type="eggNOG" id="COG2951">
    <property type="taxonomic scope" value="Bacteria"/>
</dbReference>
<dbReference type="AlphaFoldDB" id="F1YFA9"/>
<dbReference type="Pfam" id="PF13406">
    <property type="entry name" value="SLT_2"/>
    <property type="match status" value="1"/>
</dbReference>
<organism evidence="3 4">
    <name type="scientific">Gordonia neofelifaecis NRRL B-59395</name>
    <dbReference type="NCBI Taxonomy" id="644548"/>
    <lineage>
        <taxon>Bacteria</taxon>
        <taxon>Bacillati</taxon>
        <taxon>Actinomycetota</taxon>
        <taxon>Actinomycetes</taxon>
        <taxon>Mycobacteriales</taxon>
        <taxon>Gordoniaceae</taxon>
        <taxon>Gordonia</taxon>
    </lineage>
</organism>
<proteinExistence type="predicted"/>
<dbReference type="InterPro" id="IPR023346">
    <property type="entry name" value="Lysozyme-like_dom_sf"/>
</dbReference>
<keyword evidence="4" id="KW-1185">Reference proteome</keyword>
<accession>F1YFA9</accession>
<dbReference type="STRING" id="644548.SCNU_03817"/>
<evidence type="ECO:0000256" key="1">
    <source>
        <dbReference type="SAM" id="MobiDB-lite"/>
    </source>
</evidence>
<dbReference type="InterPro" id="IPR031304">
    <property type="entry name" value="SLT_2"/>
</dbReference>
<feature type="region of interest" description="Disordered" evidence="1">
    <location>
        <begin position="286"/>
        <end position="374"/>
    </location>
</feature>
<dbReference type="CDD" id="cd13399">
    <property type="entry name" value="Slt35-like"/>
    <property type="match status" value="1"/>
</dbReference>
<dbReference type="InterPro" id="IPR043426">
    <property type="entry name" value="MltB-like"/>
</dbReference>
<evidence type="ECO:0000259" key="2">
    <source>
        <dbReference type="Pfam" id="PF13406"/>
    </source>
</evidence>
<dbReference type="PANTHER" id="PTHR30163">
    <property type="entry name" value="MEMBRANE-BOUND LYTIC MUREIN TRANSGLYCOSYLASE B"/>
    <property type="match status" value="1"/>
</dbReference>
<dbReference type="PANTHER" id="PTHR30163:SF8">
    <property type="entry name" value="LYTIC MUREIN TRANSGLYCOSYLASE"/>
    <property type="match status" value="1"/>
</dbReference>
<feature type="domain" description="Transglycosylase SLT" evidence="2">
    <location>
        <begin position="200"/>
        <end position="240"/>
    </location>
</feature>
<dbReference type="GO" id="GO:0009253">
    <property type="term" value="P:peptidoglycan catabolic process"/>
    <property type="evidence" value="ECO:0007669"/>
    <property type="project" value="TreeGrafter"/>
</dbReference>
<reference evidence="3 4" key="1">
    <citation type="journal article" date="2011" name="J. Bacteriol.">
        <title>Draft Genome Sequence of Gordonia neofelifaecis NRRL B-59395, a Cholesterol-Degrading Actinomycete.</title>
        <authorList>
            <person name="Ge F."/>
            <person name="Li W."/>
            <person name="Chen G."/>
            <person name="Liu Y."/>
            <person name="Zhang G."/>
            <person name="Yong B."/>
            <person name="Wang Q."/>
            <person name="Wang N."/>
            <person name="Huang Z."/>
            <person name="Li W."/>
            <person name="Wang J."/>
            <person name="Wu C."/>
            <person name="Xie Q."/>
            <person name="Liu G."/>
        </authorList>
    </citation>
    <scope>NUCLEOTIDE SEQUENCE [LARGE SCALE GENOMIC DNA]</scope>
    <source>
        <strain evidence="3 4">NRRL B-59395</strain>
    </source>
</reference>
<feature type="compositionally biased region" description="Basic and acidic residues" evidence="1">
    <location>
        <begin position="294"/>
        <end position="312"/>
    </location>
</feature>
<evidence type="ECO:0000313" key="4">
    <source>
        <dbReference type="Proteomes" id="UP000035065"/>
    </source>
</evidence>
<evidence type="ECO:0000313" key="3">
    <source>
        <dbReference type="EMBL" id="EGD56648.1"/>
    </source>
</evidence>
<dbReference type="Proteomes" id="UP000035065">
    <property type="component" value="Unassembled WGS sequence"/>
</dbReference>
<dbReference type="SUPFAM" id="SSF53955">
    <property type="entry name" value="Lysozyme-like"/>
    <property type="match status" value="1"/>
</dbReference>